<keyword evidence="1" id="KW-0472">Membrane</keyword>
<reference evidence="2" key="1">
    <citation type="journal article" date="2019" name="Environ. Microbiol.">
        <title>Fungal ecological strategies reflected in gene transcription - a case study of two litter decomposers.</title>
        <authorList>
            <person name="Barbi F."/>
            <person name="Kohler A."/>
            <person name="Barry K."/>
            <person name="Baskaran P."/>
            <person name="Daum C."/>
            <person name="Fauchery L."/>
            <person name="Ihrmark K."/>
            <person name="Kuo A."/>
            <person name="LaButti K."/>
            <person name="Lipzen A."/>
            <person name="Morin E."/>
            <person name="Grigoriev I.V."/>
            <person name="Henrissat B."/>
            <person name="Lindahl B."/>
            <person name="Martin F."/>
        </authorList>
    </citation>
    <scope>NUCLEOTIDE SEQUENCE</scope>
    <source>
        <strain evidence="2">JB14</strain>
    </source>
</reference>
<feature type="transmembrane region" description="Helical" evidence="1">
    <location>
        <begin position="158"/>
        <end position="178"/>
    </location>
</feature>
<protein>
    <submittedName>
        <fullName evidence="2">Uncharacterized protein</fullName>
    </submittedName>
</protein>
<dbReference type="EMBL" id="ML769565">
    <property type="protein sequence ID" value="KAE9393732.1"/>
    <property type="molecule type" value="Genomic_DNA"/>
</dbReference>
<keyword evidence="1" id="KW-1133">Transmembrane helix</keyword>
<dbReference type="AlphaFoldDB" id="A0A6A4H6A6"/>
<evidence type="ECO:0000313" key="3">
    <source>
        <dbReference type="Proteomes" id="UP000799118"/>
    </source>
</evidence>
<proteinExistence type="predicted"/>
<dbReference type="OrthoDB" id="3057817at2759"/>
<keyword evidence="1" id="KW-0812">Transmembrane</keyword>
<gene>
    <name evidence="2" type="ORF">BT96DRAFT_999175</name>
</gene>
<name>A0A6A4H6A6_9AGAR</name>
<sequence>MASETLSPLRLLGQIINDSINIIEERLAEASVSFPSLDDPFNPTSKVESILVEPDIISATSHIVAAAAQLDIRSRLYLTILLQQFLRSSCIRAAIDGSLVEIVREAGAQGIHVNDIAAKNNTDPLKFGEYKKRKRDIKQPGRTLKEMQRNAVKFKQGLSFNCEVGAFLLLAMYLFLMYHC</sequence>
<evidence type="ECO:0000256" key="1">
    <source>
        <dbReference type="SAM" id="Phobius"/>
    </source>
</evidence>
<evidence type="ECO:0000313" key="2">
    <source>
        <dbReference type="EMBL" id="KAE9393732.1"/>
    </source>
</evidence>
<dbReference type="Proteomes" id="UP000799118">
    <property type="component" value="Unassembled WGS sequence"/>
</dbReference>
<organism evidence="2 3">
    <name type="scientific">Gymnopus androsaceus JB14</name>
    <dbReference type="NCBI Taxonomy" id="1447944"/>
    <lineage>
        <taxon>Eukaryota</taxon>
        <taxon>Fungi</taxon>
        <taxon>Dikarya</taxon>
        <taxon>Basidiomycota</taxon>
        <taxon>Agaricomycotina</taxon>
        <taxon>Agaricomycetes</taxon>
        <taxon>Agaricomycetidae</taxon>
        <taxon>Agaricales</taxon>
        <taxon>Marasmiineae</taxon>
        <taxon>Omphalotaceae</taxon>
        <taxon>Gymnopus</taxon>
    </lineage>
</organism>
<accession>A0A6A4H6A6</accession>
<keyword evidence="3" id="KW-1185">Reference proteome</keyword>